<dbReference type="Proteomes" id="UP000828390">
    <property type="component" value="Unassembled WGS sequence"/>
</dbReference>
<protein>
    <submittedName>
        <fullName evidence="1">Uncharacterized protein</fullName>
    </submittedName>
</protein>
<evidence type="ECO:0000313" key="2">
    <source>
        <dbReference type="Proteomes" id="UP000828390"/>
    </source>
</evidence>
<reference evidence="1" key="1">
    <citation type="journal article" date="2019" name="bioRxiv">
        <title>The Genome of the Zebra Mussel, Dreissena polymorpha: A Resource for Invasive Species Research.</title>
        <authorList>
            <person name="McCartney M.A."/>
            <person name="Auch B."/>
            <person name="Kono T."/>
            <person name="Mallez S."/>
            <person name="Zhang Y."/>
            <person name="Obille A."/>
            <person name="Becker A."/>
            <person name="Abrahante J.E."/>
            <person name="Garbe J."/>
            <person name="Badalamenti J.P."/>
            <person name="Herman A."/>
            <person name="Mangelson H."/>
            <person name="Liachko I."/>
            <person name="Sullivan S."/>
            <person name="Sone E.D."/>
            <person name="Koren S."/>
            <person name="Silverstein K.A.T."/>
            <person name="Beckman K.B."/>
            <person name="Gohl D.M."/>
        </authorList>
    </citation>
    <scope>NUCLEOTIDE SEQUENCE</scope>
    <source>
        <strain evidence="1">Duluth1</strain>
        <tissue evidence="1">Whole animal</tissue>
    </source>
</reference>
<proteinExistence type="predicted"/>
<dbReference type="EMBL" id="JAIWYP010000008">
    <property type="protein sequence ID" value="KAH3786630.1"/>
    <property type="molecule type" value="Genomic_DNA"/>
</dbReference>
<keyword evidence="2" id="KW-1185">Reference proteome</keyword>
<gene>
    <name evidence="1" type="ORF">DPMN_164737</name>
</gene>
<comment type="caution">
    <text evidence="1">The sequence shown here is derived from an EMBL/GenBank/DDBJ whole genome shotgun (WGS) entry which is preliminary data.</text>
</comment>
<reference evidence="1" key="2">
    <citation type="submission" date="2020-11" db="EMBL/GenBank/DDBJ databases">
        <authorList>
            <person name="McCartney M.A."/>
            <person name="Auch B."/>
            <person name="Kono T."/>
            <person name="Mallez S."/>
            <person name="Becker A."/>
            <person name="Gohl D.M."/>
            <person name="Silverstein K.A.T."/>
            <person name="Koren S."/>
            <person name="Bechman K.B."/>
            <person name="Herman A."/>
            <person name="Abrahante J.E."/>
            <person name="Garbe J."/>
        </authorList>
    </citation>
    <scope>NUCLEOTIDE SEQUENCE</scope>
    <source>
        <strain evidence="1">Duluth1</strain>
        <tissue evidence="1">Whole animal</tissue>
    </source>
</reference>
<accession>A0A9D4EZ33</accession>
<organism evidence="1 2">
    <name type="scientific">Dreissena polymorpha</name>
    <name type="common">Zebra mussel</name>
    <name type="synonym">Mytilus polymorpha</name>
    <dbReference type="NCBI Taxonomy" id="45954"/>
    <lineage>
        <taxon>Eukaryota</taxon>
        <taxon>Metazoa</taxon>
        <taxon>Spiralia</taxon>
        <taxon>Lophotrochozoa</taxon>
        <taxon>Mollusca</taxon>
        <taxon>Bivalvia</taxon>
        <taxon>Autobranchia</taxon>
        <taxon>Heteroconchia</taxon>
        <taxon>Euheterodonta</taxon>
        <taxon>Imparidentia</taxon>
        <taxon>Neoheterodontei</taxon>
        <taxon>Myida</taxon>
        <taxon>Dreissenoidea</taxon>
        <taxon>Dreissenidae</taxon>
        <taxon>Dreissena</taxon>
    </lineage>
</organism>
<name>A0A9D4EZ33_DREPO</name>
<dbReference type="AlphaFoldDB" id="A0A9D4EZ33"/>
<evidence type="ECO:0000313" key="1">
    <source>
        <dbReference type="EMBL" id="KAH3786630.1"/>
    </source>
</evidence>
<sequence length="128" mass="14892">MYSEMHTKLSAMETCMDVLEDNLEKKLAEKLAKIVDKRVNKLKKGITESVINVRSDIDKEINYLTKNDDLQKLQDNLLTRKDDKKLNLVVHMLPYSTNENLERKVYALFCDGLKLNNFKITSAERKLS</sequence>